<name>A0A453FH65_AEGTS</name>
<dbReference type="Proteomes" id="UP000015105">
    <property type="component" value="Chromosome 3D"/>
</dbReference>
<sequence length="259" mass="29337">VSVPEFVLKFRKFHMGKSLKKQLSVPFNKRKIHKSALVFSDQSVSTSELLKTSFSKEWLLMQRNSFIYVFKIVQGIIVALVASTVFLRTRLHEDTEEDGQVYLGALIFIMIANMFNGFAEATLTLARLPVFYKHRDFLFYRPWHFTLPNVLLKVPMALLESIIWVVITYYLIGFSPEASRFFKHLLIVFLIQQAAGGLFRLVAGLCRTVVVTNTAGSLALLIIFVMGGFILPRGCNSKMAGMGLLVFTSYVCIHCSCCQ</sequence>
<evidence type="ECO:0000313" key="9">
    <source>
        <dbReference type="Proteomes" id="UP000015105"/>
    </source>
</evidence>
<organism evidence="8 9">
    <name type="scientific">Aegilops tauschii subsp. strangulata</name>
    <name type="common">Goatgrass</name>
    <dbReference type="NCBI Taxonomy" id="200361"/>
    <lineage>
        <taxon>Eukaryota</taxon>
        <taxon>Viridiplantae</taxon>
        <taxon>Streptophyta</taxon>
        <taxon>Embryophyta</taxon>
        <taxon>Tracheophyta</taxon>
        <taxon>Spermatophyta</taxon>
        <taxon>Magnoliopsida</taxon>
        <taxon>Liliopsida</taxon>
        <taxon>Poales</taxon>
        <taxon>Poaceae</taxon>
        <taxon>BOP clade</taxon>
        <taxon>Pooideae</taxon>
        <taxon>Triticodae</taxon>
        <taxon>Triticeae</taxon>
        <taxon>Triticinae</taxon>
        <taxon>Aegilops</taxon>
    </lineage>
</organism>
<feature type="transmembrane region" description="Helical" evidence="6">
    <location>
        <begin position="66"/>
        <end position="87"/>
    </location>
</feature>
<dbReference type="EnsemblPlants" id="AET3Gv20677000.15">
    <property type="protein sequence ID" value="AET3Gv20677000.15"/>
    <property type="gene ID" value="AET3Gv20677000"/>
</dbReference>
<evidence type="ECO:0000313" key="8">
    <source>
        <dbReference type="EnsemblPlants" id="AET3Gv20677000.15"/>
    </source>
</evidence>
<keyword evidence="3 6" id="KW-0812">Transmembrane</keyword>
<feature type="transmembrane region" description="Helical" evidence="6">
    <location>
        <begin position="209"/>
        <end position="231"/>
    </location>
</feature>
<evidence type="ECO:0000256" key="3">
    <source>
        <dbReference type="ARBA" id="ARBA00022692"/>
    </source>
</evidence>
<accession>A0A453FH65</accession>
<keyword evidence="4 6" id="KW-1133">Transmembrane helix</keyword>
<protein>
    <recommendedName>
        <fullName evidence="7">ABC-2 type transporter transmembrane domain-containing protein</fullName>
    </recommendedName>
</protein>
<dbReference type="Gramene" id="AET3Gv20677000.15">
    <property type="protein sequence ID" value="AET3Gv20677000.15"/>
    <property type="gene ID" value="AET3Gv20677000"/>
</dbReference>
<reference evidence="9" key="2">
    <citation type="journal article" date="2017" name="Nat. Plants">
        <title>The Aegilops tauschii genome reveals multiple impacts of transposons.</title>
        <authorList>
            <person name="Zhao G."/>
            <person name="Zou C."/>
            <person name="Li K."/>
            <person name="Wang K."/>
            <person name="Li T."/>
            <person name="Gao L."/>
            <person name="Zhang X."/>
            <person name="Wang H."/>
            <person name="Yang Z."/>
            <person name="Liu X."/>
            <person name="Jiang W."/>
            <person name="Mao L."/>
            <person name="Kong X."/>
            <person name="Jiao Y."/>
            <person name="Jia J."/>
        </authorList>
    </citation>
    <scope>NUCLEOTIDE SEQUENCE [LARGE SCALE GENOMIC DNA]</scope>
    <source>
        <strain evidence="9">cv. AL8/78</strain>
    </source>
</reference>
<evidence type="ECO:0000256" key="6">
    <source>
        <dbReference type="SAM" id="Phobius"/>
    </source>
</evidence>
<evidence type="ECO:0000256" key="2">
    <source>
        <dbReference type="ARBA" id="ARBA00022448"/>
    </source>
</evidence>
<evidence type="ECO:0000256" key="5">
    <source>
        <dbReference type="ARBA" id="ARBA00023136"/>
    </source>
</evidence>
<dbReference type="AlphaFoldDB" id="A0A453FH65"/>
<feature type="transmembrane region" description="Helical" evidence="6">
    <location>
        <begin position="99"/>
        <end position="119"/>
    </location>
</feature>
<dbReference type="InterPro" id="IPR013525">
    <property type="entry name" value="ABC2_TM"/>
</dbReference>
<evidence type="ECO:0000259" key="7">
    <source>
        <dbReference type="Pfam" id="PF01061"/>
    </source>
</evidence>
<feature type="transmembrane region" description="Helical" evidence="6">
    <location>
        <begin position="184"/>
        <end position="203"/>
    </location>
</feature>
<keyword evidence="5 6" id="KW-0472">Membrane</keyword>
<evidence type="ECO:0000256" key="1">
    <source>
        <dbReference type="ARBA" id="ARBA00004141"/>
    </source>
</evidence>
<proteinExistence type="predicted"/>
<feature type="transmembrane region" description="Helical" evidence="6">
    <location>
        <begin position="150"/>
        <end position="172"/>
    </location>
</feature>
<evidence type="ECO:0000256" key="4">
    <source>
        <dbReference type="ARBA" id="ARBA00022989"/>
    </source>
</evidence>
<dbReference type="PANTHER" id="PTHR19241">
    <property type="entry name" value="ATP-BINDING CASSETTE TRANSPORTER"/>
    <property type="match status" value="1"/>
</dbReference>
<comment type="subcellular location">
    <subcellularLocation>
        <location evidence="1">Membrane</location>
        <topology evidence="1">Multi-pass membrane protein</topology>
    </subcellularLocation>
</comment>
<reference evidence="8" key="5">
    <citation type="journal article" date="2021" name="G3 (Bethesda)">
        <title>Aegilops tauschii genome assembly Aet v5.0 features greater sequence contiguity and improved annotation.</title>
        <authorList>
            <person name="Wang L."/>
            <person name="Zhu T."/>
            <person name="Rodriguez J.C."/>
            <person name="Deal K.R."/>
            <person name="Dubcovsky J."/>
            <person name="McGuire P.E."/>
            <person name="Lux T."/>
            <person name="Spannagl M."/>
            <person name="Mayer K.F.X."/>
            <person name="Baldrich P."/>
            <person name="Meyers B.C."/>
            <person name="Huo N."/>
            <person name="Gu Y.Q."/>
            <person name="Zhou H."/>
            <person name="Devos K.M."/>
            <person name="Bennetzen J.L."/>
            <person name="Unver T."/>
            <person name="Budak H."/>
            <person name="Gulick P.J."/>
            <person name="Galiba G."/>
            <person name="Kalapos B."/>
            <person name="Nelson D.R."/>
            <person name="Li P."/>
            <person name="You F.M."/>
            <person name="Luo M.C."/>
            <person name="Dvorak J."/>
        </authorList>
    </citation>
    <scope>NUCLEOTIDE SEQUENCE [LARGE SCALE GENOMIC DNA]</scope>
    <source>
        <strain evidence="8">cv. AL8/78</strain>
    </source>
</reference>
<reference evidence="8" key="3">
    <citation type="journal article" date="2017" name="Nature">
        <title>Genome sequence of the progenitor of the wheat D genome Aegilops tauschii.</title>
        <authorList>
            <person name="Luo M.C."/>
            <person name="Gu Y.Q."/>
            <person name="Puiu D."/>
            <person name="Wang H."/>
            <person name="Twardziok S.O."/>
            <person name="Deal K.R."/>
            <person name="Huo N."/>
            <person name="Zhu T."/>
            <person name="Wang L."/>
            <person name="Wang Y."/>
            <person name="McGuire P.E."/>
            <person name="Liu S."/>
            <person name="Long H."/>
            <person name="Ramasamy R.K."/>
            <person name="Rodriguez J.C."/>
            <person name="Van S.L."/>
            <person name="Yuan L."/>
            <person name="Wang Z."/>
            <person name="Xia Z."/>
            <person name="Xiao L."/>
            <person name="Anderson O.D."/>
            <person name="Ouyang S."/>
            <person name="Liang Y."/>
            <person name="Zimin A.V."/>
            <person name="Pertea G."/>
            <person name="Qi P."/>
            <person name="Bennetzen J.L."/>
            <person name="Dai X."/>
            <person name="Dawson M.W."/>
            <person name="Muller H.G."/>
            <person name="Kugler K."/>
            <person name="Rivarola-Duarte L."/>
            <person name="Spannagl M."/>
            <person name="Mayer K.F.X."/>
            <person name="Lu F.H."/>
            <person name="Bevan M.W."/>
            <person name="Leroy P."/>
            <person name="Li P."/>
            <person name="You F.M."/>
            <person name="Sun Q."/>
            <person name="Liu Z."/>
            <person name="Lyons E."/>
            <person name="Wicker T."/>
            <person name="Salzberg S.L."/>
            <person name="Devos K.M."/>
            <person name="Dvorak J."/>
        </authorList>
    </citation>
    <scope>NUCLEOTIDE SEQUENCE [LARGE SCALE GENOMIC DNA]</scope>
    <source>
        <strain evidence="8">cv. AL8/78</strain>
    </source>
</reference>
<dbReference type="Pfam" id="PF01061">
    <property type="entry name" value="ABC2_membrane"/>
    <property type="match status" value="1"/>
</dbReference>
<dbReference type="GO" id="GO:0140359">
    <property type="term" value="F:ABC-type transporter activity"/>
    <property type="evidence" value="ECO:0007669"/>
    <property type="project" value="InterPro"/>
</dbReference>
<reference evidence="8" key="4">
    <citation type="submission" date="2019-03" db="UniProtKB">
        <authorList>
            <consortium name="EnsemblPlants"/>
        </authorList>
    </citation>
    <scope>IDENTIFICATION</scope>
</reference>
<keyword evidence="2" id="KW-0813">Transport</keyword>
<feature type="domain" description="ABC-2 type transporter transmembrane" evidence="7">
    <location>
        <begin position="49"/>
        <end position="233"/>
    </location>
</feature>
<keyword evidence="9" id="KW-1185">Reference proteome</keyword>
<reference evidence="9" key="1">
    <citation type="journal article" date="2014" name="Science">
        <title>Ancient hybridizations among the ancestral genomes of bread wheat.</title>
        <authorList>
            <consortium name="International Wheat Genome Sequencing Consortium,"/>
            <person name="Marcussen T."/>
            <person name="Sandve S.R."/>
            <person name="Heier L."/>
            <person name="Spannagl M."/>
            <person name="Pfeifer M."/>
            <person name="Jakobsen K.S."/>
            <person name="Wulff B.B."/>
            <person name="Steuernagel B."/>
            <person name="Mayer K.F."/>
            <person name="Olsen O.A."/>
        </authorList>
    </citation>
    <scope>NUCLEOTIDE SEQUENCE [LARGE SCALE GENOMIC DNA]</scope>
    <source>
        <strain evidence="9">cv. AL8/78</strain>
    </source>
</reference>
<dbReference type="GO" id="GO:0005886">
    <property type="term" value="C:plasma membrane"/>
    <property type="evidence" value="ECO:0007669"/>
    <property type="project" value="UniProtKB-ARBA"/>
</dbReference>